<feature type="region of interest" description="Disordered" evidence="7">
    <location>
        <begin position="322"/>
        <end position="366"/>
    </location>
</feature>
<dbReference type="InterPro" id="IPR043128">
    <property type="entry name" value="Rev_trsase/Diguanyl_cyclase"/>
</dbReference>
<evidence type="ECO:0000313" key="9">
    <source>
        <dbReference type="EMBL" id="KAJ7427642.1"/>
    </source>
</evidence>
<keyword evidence="10" id="KW-1185">Reference proteome</keyword>
<dbReference type="SUPFAM" id="SSF50630">
    <property type="entry name" value="Acid proteases"/>
    <property type="match status" value="1"/>
</dbReference>
<keyword evidence="2" id="KW-0548">Nucleotidyltransferase</keyword>
<sequence>MDHFKRDEAKTENENTPSKTHDVPVQFTKSGVQAQQKDNAASEIQTQAANPEIVTSTKSIETAAETQTQVKASMVSTCSVGTQTQATKLKITIDPIKKKKAWMKQTAEPTDPSPRLERVEEEEVEEEEEPTPSTKEVADEGAAADEGAVIDEGAAVREEEMAMTMEGATAREERVVTIVEGAAAREEEVVTGDGALLKGLGAHPKELVARPKESRGVPKKRKEMVQVTQGRASLDELYPDYILGIPEHVRRRSTCFRQLEEEPFPPLQMQSSLGGVVPPPHAKLTLEGIDDWGRPLSQHLKDYLLPPSISGEGEERNNECFVHEEDPRGKDPKGRKEGSQSLSCSRSLHAAHEKTGRPKSKTQNERGLLWGLLHKLGENMKEWDGKPTFKLEAQLQELKQNLASKKAVHIVEAKTLEKEHRSLRCKRSNSVNSDGGASDGASLKSDGEYSDKEQLLRGPAFCQEEERDQDDNWVYWAVWVRWPGTSDPQRYQALVDTGAQCTLVPLEHESIETVSISGVTGGSQELSVVETDMSLMGDKREKQSIVMGPEAPCILGMDYLKRGHFKDPKGYWWAFGVATVIEEKSKQLSTLPGLSKDPSDVGLLRVKDQEVLMATATVHRRQYRANRDAVIPIHKMIRKLESQGVAALEKGEAPEHIQYINDVIVWGETAEEVFRKGQQIIQFLLKASFAIKKSKVKGPAREIHSLGVKWQEGLCQIPTDIINKIIAMAPPTSKKETQAFLGAIGFWRMHIPEYSQTVSPLYFVTHKKNDFQWGPEQQQVFKQIKQEIAHAVALGLVRTDQMYRMCFILQLEIKVSPGAPGKKCLVIHNCETCAAIKQAKRLKPLWYGGHWYKYTYREAWQVDYITLPQTSPGKCYVLTIMEVTSGWLETYSVPHAMAWNTILGLEKQALRRHGTPDHIELDNGTHFKNNLVATWARKHGIEWVYHIPYHAPAAVKVETCNGLLKTTLKALGKGIFKNWDEHLAKATSSVNTRGSVNRAGPAQTESFHMVDGDKVPAIHLRGMLGKSVWTSPSGQNKPIRGIVFARRSGNTWWVMRKDGEIQCVPQGNLALGKN</sequence>
<feature type="region of interest" description="Disordered" evidence="7">
    <location>
        <begin position="421"/>
        <end position="450"/>
    </location>
</feature>
<dbReference type="PANTHER" id="PTHR33064">
    <property type="entry name" value="POL PROTEIN"/>
    <property type="match status" value="1"/>
</dbReference>
<dbReference type="InterPro" id="IPR012337">
    <property type="entry name" value="RNaseH-like_sf"/>
</dbReference>
<proteinExistence type="predicted"/>
<feature type="compositionally biased region" description="Polar residues" evidence="7">
    <location>
        <begin position="27"/>
        <end position="52"/>
    </location>
</feature>
<dbReference type="Pfam" id="PF00665">
    <property type="entry name" value="rve"/>
    <property type="match status" value="1"/>
</dbReference>
<feature type="compositionally biased region" description="Low complexity" evidence="7">
    <location>
        <begin position="140"/>
        <end position="153"/>
    </location>
</feature>
<evidence type="ECO:0000256" key="1">
    <source>
        <dbReference type="ARBA" id="ARBA00022679"/>
    </source>
</evidence>
<feature type="compositionally biased region" description="Basic and acidic residues" evidence="7">
    <location>
        <begin position="1"/>
        <end position="13"/>
    </location>
</feature>
<evidence type="ECO:0000256" key="7">
    <source>
        <dbReference type="SAM" id="MobiDB-lite"/>
    </source>
</evidence>
<dbReference type="Gene3D" id="3.30.70.270">
    <property type="match status" value="2"/>
</dbReference>
<dbReference type="Gene3D" id="3.30.420.10">
    <property type="entry name" value="Ribonuclease H-like superfamily/Ribonuclease H"/>
    <property type="match status" value="1"/>
</dbReference>
<evidence type="ECO:0000256" key="6">
    <source>
        <dbReference type="ARBA" id="ARBA00022918"/>
    </source>
</evidence>
<dbReference type="InterPro" id="IPR021109">
    <property type="entry name" value="Peptidase_aspartic_dom_sf"/>
</dbReference>
<dbReference type="PROSITE" id="PS00141">
    <property type="entry name" value="ASP_PROTEASE"/>
    <property type="match status" value="1"/>
</dbReference>
<keyword evidence="3" id="KW-0540">Nuclease</keyword>
<accession>A0ABQ9DT39</accession>
<feature type="region of interest" description="Disordered" evidence="7">
    <location>
        <begin position="100"/>
        <end position="154"/>
    </location>
</feature>
<dbReference type="InterPro" id="IPR001584">
    <property type="entry name" value="Integrase_cat-core"/>
</dbReference>
<evidence type="ECO:0000256" key="4">
    <source>
        <dbReference type="ARBA" id="ARBA00022759"/>
    </source>
</evidence>
<keyword evidence="5" id="KW-0378">Hydrolase</keyword>
<gene>
    <name evidence="9" type="ORF">WISP_05259</name>
</gene>
<dbReference type="InterPro" id="IPR001969">
    <property type="entry name" value="Aspartic_peptidase_AS"/>
</dbReference>
<name>A0ABQ9DT39_9PASS</name>
<comment type="caution">
    <text evidence="9">The sequence shown here is derived from an EMBL/GenBank/DDBJ whole genome shotgun (WGS) entry which is preliminary data.</text>
</comment>
<feature type="domain" description="Integrase catalytic" evidence="8">
    <location>
        <begin position="840"/>
        <end position="1011"/>
    </location>
</feature>
<evidence type="ECO:0000256" key="3">
    <source>
        <dbReference type="ARBA" id="ARBA00022722"/>
    </source>
</evidence>
<evidence type="ECO:0000256" key="2">
    <source>
        <dbReference type="ARBA" id="ARBA00022695"/>
    </source>
</evidence>
<evidence type="ECO:0000256" key="5">
    <source>
        <dbReference type="ARBA" id="ARBA00022801"/>
    </source>
</evidence>
<feature type="compositionally biased region" description="Basic and acidic residues" evidence="7">
    <location>
        <begin position="322"/>
        <end position="338"/>
    </location>
</feature>
<dbReference type="Proteomes" id="UP001145742">
    <property type="component" value="Unassembled WGS sequence"/>
</dbReference>
<dbReference type="PROSITE" id="PS50994">
    <property type="entry name" value="INTEGRASE"/>
    <property type="match status" value="1"/>
</dbReference>
<dbReference type="Gene3D" id="2.40.70.10">
    <property type="entry name" value="Acid Proteases"/>
    <property type="match status" value="1"/>
</dbReference>
<evidence type="ECO:0000259" key="8">
    <source>
        <dbReference type="PROSITE" id="PS50994"/>
    </source>
</evidence>
<dbReference type="InterPro" id="IPR051320">
    <property type="entry name" value="Viral_Replic_Matur_Polypro"/>
</dbReference>
<dbReference type="SUPFAM" id="SSF53098">
    <property type="entry name" value="Ribonuclease H-like"/>
    <property type="match status" value="1"/>
</dbReference>
<feature type="compositionally biased region" description="Acidic residues" evidence="7">
    <location>
        <begin position="119"/>
        <end position="130"/>
    </location>
</feature>
<keyword evidence="1" id="KW-0808">Transferase</keyword>
<organism evidence="9 10">
    <name type="scientific">Willisornis vidua</name>
    <name type="common">Xingu scale-backed antbird</name>
    <dbReference type="NCBI Taxonomy" id="1566151"/>
    <lineage>
        <taxon>Eukaryota</taxon>
        <taxon>Metazoa</taxon>
        <taxon>Chordata</taxon>
        <taxon>Craniata</taxon>
        <taxon>Vertebrata</taxon>
        <taxon>Euteleostomi</taxon>
        <taxon>Archelosauria</taxon>
        <taxon>Archosauria</taxon>
        <taxon>Dinosauria</taxon>
        <taxon>Saurischia</taxon>
        <taxon>Theropoda</taxon>
        <taxon>Coelurosauria</taxon>
        <taxon>Aves</taxon>
        <taxon>Neognathae</taxon>
        <taxon>Neoaves</taxon>
        <taxon>Telluraves</taxon>
        <taxon>Australaves</taxon>
        <taxon>Passeriformes</taxon>
        <taxon>Thamnophilidae</taxon>
        <taxon>Willisornis</taxon>
    </lineage>
</organism>
<keyword evidence="6" id="KW-0695">RNA-directed DNA polymerase</keyword>
<dbReference type="InterPro" id="IPR036397">
    <property type="entry name" value="RNaseH_sf"/>
</dbReference>
<evidence type="ECO:0000313" key="10">
    <source>
        <dbReference type="Proteomes" id="UP001145742"/>
    </source>
</evidence>
<feature type="region of interest" description="Disordered" evidence="7">
    <location>
        <begin position="1"/>
        <end position="52"/>
    </location>
</feature>
<dbReference type="InterPro" id="IPR043502">
    <property type="entry name" value="DNA/RNA_pol_sf"/>
</dbReference>
<reference evidence="9" key="1">
    <citation type="submission" date="2019-10" db="EMBL/GenBank/DDBJ databases">
        <authorList>
            <person name="Soares A.E.R."/>
            <person name="Aleixo A."/>
            <person name="Schneider P."/>
            <person name="Miyaki C.Y."/>
            <person name="Schneider M.P."/>
            <person name="Mello C."/>
            <person name="Vasconcelos A.T.R."/>
        </authorList>
    </citation>
    <scope>NUCLEOTIDE SEQUENCE</scope>
    <source>
        <tissue evidence="9">Muscle</tissue>
    </source>
</reference>
<protein>
    <recommendedName>
        <fullName evidence="8">Integrase catalytic domain-containing protein</fullName>
    </recommendedName>
</protein>
<dbReference type="PANTHER" id="PTHR33064:SF29">
    <property type="entry name" value="PEPTIDASE A2 DOMAIN-CONTAINING PROTEIN-RELATED"/>
    <property type="match status" value="1"/>
</dbReference>
<keyword evidence="4" id="KW-0255">Endonuclease</keyword>
<dbReference type="SUPFAM" id="SSF56672">
    <property type="entry name" value="DNA/RNA polymerases"/>
    <property type="match status" value="1"/>
</dbReference>
<dbReference type="EMBL" id="WHWB01031891">
    <property type="protein sequence ID" value="KAJ7427642.1"/>
    <property type="molecule type" value="Genomic_DNA"/>
</dbReference>